<dbReference type="AlphaFoldDB" id="A0A2P5BA72"/>
<sequence>MLVIGHTCRLSLIMQAKEEKSRVEKKKRIKNIMYQHIFFNP</sequence>
<evidence type="ECO:0000313" key="2">
    <source>
        <dbReference type="Proteomes" id="UP000237105"/>
    </source>
</evidence>
<protein>
    <submittedName>
        <fullName evidence="1">Uncharacterized protein</fullName>
    </submittedName>
</protein>
<organism evidence="1 2">
    <name type="scientific">Parasponia andersonii</name>
    <name type="common">Sponia andersonii</name>
    <dbReference type="NCBI Taxonomy" id="3476"/>
    <lineage>
        <taxon>Eukaryota</taxon>
        <taxon>Viridiplantae</taxon>
        <taxon>Streptophyta</taxon>
        <taxon>Embryophyta</taxon>
        <taxon>Tracheophyta</taxon>
        <taxon>Spermatophyta</taxon>
        <taxon>Magnoliopsida</taxon>
        <taxon>eudicotyledons</taxon>
        <taxon>Gunneridae</taxon>
        <taxon>Pentapetalae</taxon>
        <taxon>rosids</taxon>
        <taxon>fabids</taxon>
        <taxon>Rosales</taxon>
        <taxon>Cannabaceae</taxon>
        <taxon>Parasponia</taxon>
    </lineage>
</organism>
<dbReference type="EMBL" id="JXTB01000326">
    <property type="protein sequence ID" value="PON45666.1"/>
    <property type="molecule type" value="Genomic_DNA"/>
</dbReference>
<name>A0A2P5BA72_PARAD</name>
<accession>A0A2P5BA72</accession>
<gene>
    <name evidence="1" type="ORF">PanWU01x14_257770</name>
</gene>
<evidence type="ECO:0000313" key="1">
    <source>
        <dbReference type="EMBL" id="PON45666.1"/>
    </source>
</evidence>
<comment type="caution">
    <text evidence="1">The sequence shown here is derived from an EMBL/GenBank/DDBJ whole genome shotgun (WGS) entry which is preliminary data.</text>
</comment>
<reference evidence="2" key="1">
    <citation type="submission" date="2016-06" db="EMBL/GenBank/DDBJ databases">
        <title>Parallel loss of symbiosis genes in relatives of nitrogen-fixing non-legume Parasponia.</title>
        <authorList>
            <person name="Van Velzen R."/>
            <person name="Holmer R."/>
            <person name="Bu F."/>
            <person name="Rutten L."/>
            <person name="Van Zeijl A."/>
            <person name="Liu W."/>
            <person name="Santuari L."/>
            <person name="Cao Q."/>
            <person name="Sharma T."/>
            <person name="Shen D."/>
            <person name="Roswanjaya Y."/>
            <person name="Wardhani T."/>
            <person name="Kalhor M.S."/>
            <person name="Jansen J."/>
            <person name="Van den Hoogen J."/>
            <person name="Gungor B."/>
            <person name="Hartog M."/>
            <person name="Hontelez J."/>
            <person name="Verver J."/>
            <person name="Yang W.-C."/>
            <person name="Schijlen E."/>
            <person name="Repin R."/>
            <person name="Schilthuizen M."/>
            <person name="Schranz E."/>
            <person name="Heidstra R."/>
            <person name="Miyata K."/>
            <person name="Fedorova E."/>
            <person name="Kohlen W."/>
            <person name="Bisseling T."/>
            <person name="Smit S."/>
            <person name="Geurts R."/>
        </authorList>
    </citation>
    <scope>NUCLEOTIDE SEQUENCE [LARGE SCALE GENOMIC DNA]</scope>
    <source>
        <strain evidence="2">cv. WU1-14</strain>
    </source>
</reference>
<dbReference type="Proteomes" id="UP000237105">
    <property type="component" value="Unassembled WGS sequence"/>
</dbReference>
<proteinExistence type="predicted"/>
<keyword evidence="2" id="KW-1185">Reference proteome</keyword>